<dbReference type="VEuPathDB" id="TriTrypDB:LdBPK_260110.1"/>
<sequence>MPFKEVSPNSFLLDDSHALSQLLKKSYRWYSPVFSPRNVPRFADVSSITESPETLKAIRDFLVQRYRAMSPAPTHILGFDARGFLFGPMIAVELEIPFVLMRKADKNAGLLIRSEPYEKEYKEAAPEVMTIRYGSIGKGSRVVLIDDVLATGGTALSGLQLVEASDAAVVEMVSILSIPFLKAAEKIHSTANSRYKDIKFISLLSDDALTEENCGDSKNYTVDDAAGYDITISGNVKFKRRSQSTKAAVLTACHASKGSLVEVGPHHCVLNPLHVLSKVLVDAAQFTTSVSPPLMRIPRLYDGLAHPLRDDISENALIKGGEDKLPAERKNMDILSYKRYIKSRMPTPLALPSLLIRAGITGSIMAMALTTDQTLFILYHSNSYAANPVMLRSSKPMVMRDVFLTRGSAFYPNPLSCLYVTNGTDCVVNCVMAWAVAKPLTEVLGWRHAMAVYVGAGLFSSFAYVFAAQVSRTKTNSQFDCNATSNGAYAGYATLSLMMRGCYIPYLKRVPVMWAGVPYLLKCTYDEYVSPRLVERRRAGDIELRNWGFVGGVFFTLIYSSLFFRTRKDFSLARKFFQNLPSRVAVGK</sequence>
<evidence type="ECO:0000313" key="18">
    <source>
        <dbReference type="Proteomes" id="UP000318447"/>
    </source>
</evidence>
<dbReference type="VEuPathDB" id="TriTrypDB:LDHU3_26.0190"/>
<evidence type="ECO:0000256" key="15">
    <source>
        <dbReference type="SAM" id="Phobius"/>
    </source>
</evidence>
<dbReference type="AlphaFoldDB" id="A0A504WYV3"/>
<keyword evidence="8" id="KW-0963">Cytoplasm</keyword>
<dbReference type="CDD" id="cd06223">
    <property type="entry name" value="PRTases_typeI"/>
    <property type="match status" value="1"/>
</dbReference>
<comment type="subunit">
    <text evidence="6">Homodimer.</text>
</comment>
<dbReference type="GO" id="GO:0006166">
    <property type="term" value="P:purine ribonucleoside salvage"/>
    <property type="evidence" value="ECO:0007669"/>
    <property type="project" value="UniProtKB-KW"/>
</dbReference>
<dbReference type="Pfam" id="PF00156">
    <property type="entry name" value="Pribosyltran"/>
    <property type="match status" value="1"/>
</dbReference>
<dbReference type="InterPro" id="IPR029057">
    <property type="entry name" value="PRTase-like"/>
</dbReference>
<name>A0A504WYV3_LEIDO</name>
<evidence type="ECO:0000256" key="12">
    <source>
        <dbReference type="ARBA" id="ARBA00022726"/>
    </source>
</evidence>
<protein>
    <recommendedName>
        <fullName evidence="7">adenine phosphoribosyltransferase</fullName>
        <ecNumber evidence="7">2.4.2.7</ecNumber>
    </recommendedName>
</protein>
<evidence type="ECO:0000259" key="16">
    <source>
        <dbReference type="Pfam" id="PF00156"/>
    </source>
</evidence>
<keyword evidence="9" id="KW-0328">Glycosyltransferase</keyword>
<comment type="pathway">
    <text evidence="4">Purine metabolism; AMP biosynthesis via salvage pathway; AMP from adenine: step 1/1.</text>
</comment>
<feature type="transmembrane region" description="Helical" evidence="15">
    <location>
        <begin position="547"/>
        <end position="564"/>
    </location>
</feature>
<dbReference type="GO" id="GO:0016020">
    <property type="term" value="C:membrane"/>
    <property type="evidence" value="ECO:0007669"/>
    <property type="project" value="UniProtKB-SubCell"/>
</dbReference>
<gene>
    <name evidence="17" type="ORF">CGC21_31475</name>
</gene>
<evidence type="ECO:0000256" key="14">
    <source>
        <dbReference type="ARBA" id="ARBA00023136"/>
    </source>
</evidence>
<dbReference type="Gene3D" id="1.20.1540.10">
    <property type="entry name" value="Rhomboid-like"/>
    <property type="match status" value="1"/>
</dbReference>
<dbReference type="EC" id="2.4.2.7" evidence="7"/>
<dbReference type="GO" id="GO:0003999">
    <property type="term" value="F:adenine phosphoribosyltransferase activity"/>
    <property type="evidence" value="ECO:0007669"/>
    <property type="project" value="UniProtKB-EC"/>
</dbReference>
<keyword evidence="14 15" id="KW-0472">Membrane</keyword>
<dbReference type="VEuPathDB" id="TriTrypDB:LdBPK_260120.1"/>
<dbReference type="InterPro" id="IPR035952">
    <property type="entry name" value="Rhomboid-like_sf"/>
</dbReference>
<dbReference type="VEuPathDB" id="TriTrypDB:LDHU3_26.0180"/>
<comment type="caution">
    <text evidence="17">The sequence shown here is derived from an EMBL/GenBank/DDBJ whole genome shotgun (WGS) entry which is preliminary data.</text>
</comment>
<dbReference type="Proteomes" id="UP000318447">
    <property type="component" value="Unassembled WGS sequence"/>
</dbReference>
<keyword evidence="10 17" id="KW-0808">Transferase</keyword>
<dbReference type="PANTHER" id="PTHR11776:SF7">
    <property type="entry name" value="PHOSPHORIBOSYLTRANSFERASE DOMAIN-CONTAINING PROTEIN"/>
    <property type="match status" value="1"/>
</dbReference>
<dbReference type="InterPro" id="IPR000836">
    <property type="entry name" value="PRTase_dom"/>
</dbReference>
<organism evidence="17 18">
    <name type="scientific">Leishmania donovani</name>
    <dbReference type="NCBI Taxonomy" id="5661"/>
    <lineage>
        <taxon>Eukaryota</taxon>
        <taxon>Discoba</taxon>
        <taxon>Euglenozoa</taxon>
        <taxon>Kinetoplastea</taxon>
        <taxon>Metakinetoplastina</taxon>
        <taxon>Trypanosomatida</taxon>
        <taxon>Trypanosomatidae</taxon>
        <taxon>Leishmaniinae</taxon>
        <taxon>Leishmania</taxon>
    </lineage>
</organism>
<comment type="subcellular location">
    <subcellularLocation>
        <location evidence="3">Cytoplasm</location>
    </subcellularLocation>
    <subcellularLocation>
        <location evidence="2">Membrane</location>
        <topology evidence="2">Multi-pass membrane protein</topology>
    </subcellularLocation>
</comment>
<dbReference type="VEuPathDB" id="TriTrypDB:LdCL_260006700"/>
<dbReference type="VEuPathDB" id="TriTrypDB:LdCL_260006000"/>
<evidence type="ECO:0000313" key="17">
    <source>
        <dbReference type="EMBL" id="TPP41064.1"/>
    </source>
</evidence>
<evidence type="ECO:0000256" key="6">
    <source>
        <dbReference type="ARBA" id="ARBA00011738"/>
    </source>
</evidence>
<feature type="transmembrane region" description="Helical" evidence="15">
    <location>
        <begin position="448"/>
        <end position="467"/>
    </location>
</feature>
<reference evidence="18" key="1">
    <citation type="submission" date="2019-02" db="EMBL/GenBank/DDBJ databases">
        <title>FDA dAtabase for Regulatory Grade micrObial Sequences (FDA-ARGOS): Supporting development and validation of Infectious Disease Dx tests.</title>
        <authorList>
            <person name="Duncan R."/>
            <person name="Fisher C."/>
            <person name="Tallon L."/>
            <person name="Sadzewicz L."/>
            <person name="Sengamalay N."/>
            <person name="Ott S."/>
            <person name="Godinez A."/>
            <person name="Nagaraj S."/>
            <person name="Vavikolanu K."/>
            <person name="Nadendla S."/>
            <person name="Aluvathingal J."/>
            <person name="Sichtig H."/>
        </authorList>
    </citation>
    <scope>NUCLEOTIDE SEQUENCE [LARGE SCALE GENOMIC DNA]</scope>
    <source>
        <strain evidence="18">FDAARGOS_361</strain>
    </source>
</reference>
<feature type="transmembrane region" description="Helical" evidence="15">
    <location>
        <begin position="488"/>
        <end position="506"/>
    </location>
</feature>
<keyword evidence="12" id="KW-0660">Purine salvage</keyword>
<dbReference type="FunFam" id="3.40.50.2020:FF:000092">
    <property type="entry name" value="Adenine phosphoribosyltransferase"/>
    <property type="match status" value="1"/>
</dbReference>
<evidence type="ECO:0000256" key="8">
    <source>
        <dbReference type="ARBA" id="ARBA00022490"/>
    </source>
</evidence>
<dbReference type="Gene3D" id="3.40.50.2020">
    <property type="match status" value="1"/>
</dbReference>
<evidence type="ECO:0000256" key="3">
    <source>
        <dbReference type="ARBA" id="ARBA00004496"/>
    </source>
</evidence>
<dbReference type="GO" id="GO:0005737">
    <property type="term" value="C:cytoplasm"/>
    <property type="evidence" value="ECO:0007669"/>
    <property type="project" value="UniProtKB-SubCell"/>
</dbReference>
<dbReference type="InterPro" id="IPR050120">
    <property type="entry name" value="Adenine_PRTase"/>
</dbReference>
<evidence type="ECO:0000256" key="7">
    <source>
        <dbReference type="ARBA" id="ARBA00011893"/>
    </source>
</evidence>
<evidence type="ECO:0000256" key="11">
    <source>
        <dbReference type="ARBA" id="ARBA00022692"/>
    </source>
</evidence>
<evidence type="ECO:0000256" key="1">
    <source>
        <dbReference type="ARBA" id="ARBA00000868"/>
    </source>
</evidence>
<dbReference type="SMR" id="A0A504WYV3"/>
<evidence type="ECO:0000256" key="4">
    <source>
        <dbReference type="ARBA" id="ARBA00004659"/>
    </source>
</evidence>
<comment type="similarity">
    <text evidence="5">Belongs to the purine/pyrimidine phosphoribosyltransferase family.</text>
</comment>
<evidence type="ECO:0000256" key="10">
    <source>
        <dbReference type="ARBA" id="ARBA00022679"/>
    </source>
</evidence>
<dbReference type="EMBL" id="RHLC01000017">
    <property type="protein sequence ID" value="TPP41064.1"/>
    <property type="molecule type" value="Genomic_DNA"/>
</dbReference>
<evidence type="ECO:0000256" key="13">
    <source>
        <dbReference type="ARBA" id="ARBA00022989"/>
    </source>
</evidence>
<accession>A0A504WYV3</accession>
<comment type="catalytic activity">
    <reaction evidence="1">
        <text>AMP + diphosphate = 5-phospho-alpha-D-ribose 1-diphosphate + adenine</text>
        <dbReference type="Rhea" id="RHEA:16609"/>
        <dbReference type="ChEBI" id="CHEBI:16708"/>
        <dbReference type="ChEBI" id="CHEBI:33019"/>
        <dbReference type="ChEBI" id="CHEBI:58017"/>
        <dbReference type="ChEBI" id="CHEBI:456215"/>
        <dbReference type="EC" id="2.4.2.7"/>
    </reaction>
</comment>
<keyword evidence="11 15" id="KW-0812">Transmembrane</keyword>
<proteinExistence type="inferred from homology"/>
<evidence type="ECO:0000256" key="2">
    <source>
        <dbReference type="ARBA" id="ARBA00004141"/>
    </source>
</evidence>
<dbReference type="PANTHER" id="PTHR11776">
    <property type="entry name" value="ADENINE PHOSPHORIBOSYLTRANSFERASE"/>
    <property type="match status" value="1"/>
</dbReference>
<dbReference type="SUPFAM" id="SSF53271">
    <property type="entry name" value="PRTase-like"/>
    <property type="match status" value="1"/>
</dbReference>
<feature type="domain" description="Phosphoribosyltransferase" evidence="16">
    <location>
        <begin position="45"/>
        <end position="200"/>
    </location>
</feature>
<evidence type="ECO:0000256" key="9">
    <source>
        <dbReference type="ARBA" id="ARBA00022676"/>
    </source>
</evidence>
<evidence type="ECO:0000256" key="5">
    <source>
        <dbReference type="ARBA" id="ARBA00008391"/>
    </source>
</evidence>
<keyword evidence="13 15" id="KW-1133">Transmembrane helix</keyword>